<evidence type="ECO:0000259" key="7">
    <source>
        <dbReference type="PROSITE" id="PS51296"/>
    </source>
</evidence>
<evidence type="ECO:0000256" key="3">
    <source>
        <dbReference type="ARBA" id="ARBA00023002"/>
    </source>
</evidence>
<proteinExistence type="predicted"/>
<evidence type="ECO:0000256" key="1">
    <source>
        <dbReference type="ARBA" id="ARBA00022714"/>
    </source>
</evidence>
<evidence type="ECO:0000313" key="9">
    <source>
        <dbReference type="Proteomes" id="UP000487268"/>
    </source>
</evidence>
<dbReference type="GO" id="GO:0042128">
    <property type="term" value="P:nitrate assimilation"/>
    <property type="evidence" value="ECO:0007669"/>
    <property type="project" value="UniProtKB-KW"/>
</dbReference>
<evidence type="ECO:0000256" key="4">
    <source>
        <dbReference type="ARBA" id="ARBA00023004"/>
    </source>
</evidence>
<dbReference type="PROSITE" id="PS51296">
    <property type="entry name" value="RIESKE"/>
    <property type="match status" value="1"/>
</dbReference>
<dbReference type="PROSITE" id="PS51300">
    <property type="entry name" value="NIRD"/>
    <property type="match status" value="1"/>
</dbReference>
<organism evidence="8 9">
    <name type="scientific">Actinomadura macrotermitis</name>
    <dbReference type="NCBI Taxonomy" id="2585200"/>
    <lineage>
        <taxon>Bacteria</taxon>
        <taxon>Bacillati</taxon>
        <taxon>Actinomycetota</taxon>
        <taxon>Actinomycetes</taxon>
        <taxon>Streptosporangiales</taxon>
        <taxon>Thermomonosporaceae</taxon>
        <taxon>Actinomadura</taxon>
    </lineage>
</organism>
<sequence length="132" mass="13935">MTITPDLTTRAAAPGRAADARWHDVCALADLMPERGVAALVDGVQVAIFLTHEGGLHALANLDPFSGAQVISRGILGTRGGAPTVASPMFKQVFDLRTGACLDDPRVALPVFAVRRAPGDRVEVAVSDEHRR</sequence>
<feature type="domain" description="Rieske" evidence="7">
    <location>
        <begin position="23"/>
        <end position="123"/>
    </location>
</feature>
<accession>A0A7K0C6D4</accession>
<dbReference type="Gene3D" id="2.102.10.10">
    <property type="entry name" value="Rieske [2Fe-2S] iron-sulphur domain"/>
    <property type="match status" value="1"/>
</dbReference>
<dbReference type="InterPro" id="IPR036922">
    <property type="entry name" value="Rieske_2Fe-2S_sf"/>
</dbReference>
<dbReference type="NCBIfam" id="TIGR02378">
    <property type="entry name" value="nirD_assim_sml"/>
    <property type="match status" value="1"/>
</dbReference>
<dbReference type="PANTHER" id="PTHR40562:SF1">
    <property type="entry name" value="NITRITE REDUCTASE (NADH) SMALL SUBUNIT"/>
    <property type="match status" value="1"/>
</dbReference>
<keyword evidence="9" id="KW-1185">Reference proteome</keyword>
<dbReference type="InterPro" id="IPR017881">
    <property type="entry name" value="NirD"/>
</dbReference>
<dbReference type="SUPFAM" id="SSF50022">
    <property type="entry name" value="ISP domain"/>
    <property type="match status" value="1"/>
</dbReference>
<dbReference type="InterPro" id="IPR012748">
    <property type="entry name" value="Rieske-like_NirD"/>
</dbReference>
<name>A0A7K0C6D4_9ACTN</name>
<dbReference type="GO" id="GO:0016705">
    <property type="term" value="F:oxidoreductase activity, acting on paired donors, with incorporation or reduction of molecular oxygen"/>
    <property type="evidence" value="ECO:0007669"/>
    <property type="project" value="UniProtKB-ARBA"/>
</dbReference>
<dbReference type="GO" id="GO:0008942">
    <property type="term" value="F:nitrite reductase [NAD(P)H] activity"/>
    <property type="evidence" value="ECO:0007669"/>
    <property type="project" value="InterPro"/>
</dbReference>
<dbReference type="GO" id="GO:0051537">
    <property type="term" value="F:2 iron, 2 sulfur cluster binding"/>
    <property type="evidence" value="ECO:0007669"/>
    <property type="project" value="UniProtKB-KW"/>
</dbReference>
<gene>
    <name evidence="8" type="ORF">ACRB68_71210</name>
</gene>
<dbReference type="AlphaFoldDB" id="A0A7K0C6D4"/>
<keyword evidence="4" id="KW-0408">Iron</keyword>
<dbReference type="InterPro" id="IPR017941">
    <property type="entry name" value="Rieske_2Fe-2S"/>
</dbReference>
<dbReference type="PANTHER" id="PTHR40562">
    <property type="match status" value="1"/>
</dbReference>
<evidence type="ECO:0000256" key="2">
    <source>
        <dbReference type="ARBA" id="ARBA00022723"/>
    </source>
</evidence>
<evidence type="ECO:0000256" key="5">
    <source>
        <dbReference type="ARBA" id="ARBA00023014"/>
    </source>
</evidence>
<keyword evidence="5" id="KW-0411">Iron-sulfur</keyword>
<evidence type="ECO:0000313" key="8">
    <source>
        <dbReference type="EMBL" id="MQY09010.1"/>
    </source>
</evidence>
<keyword evidence="2" id="KW-0479">Metal-binding</keyword>
<dbReference type="CDD" id="cd03529">
    <property type="entry name" value="Rieske_NirD"/>
    <property type="match status" value="1"/>
</dbReference>
<keyword evidence="1" id="KW-0001">2Fe-2S</keyword>
<dbReference type="GO" id="GO:0046872">
    <property type="term" value="F:metal ion binding"/>
    <property type="evidence" value="ECO:0007669"/>
    <property type="project" value="UniProtKB-KW"/>
</dbReference>
<dbReference type="EMBL" id="WEGH01000005">
    <property type="protein sequence ID" value="MQY09010.1"/>
    <property type="molecule type" value="Genomic_DNA"/>
</dbReference>
<evidence type="ECO:0000256" key="6">
    <source>
        <dbReference type="ARBA" id="ARBA00023063"/>
    </source>
</evidence>
<dbReference type="GO" id="GO:0004497">
    <property type="term" value="F:monooxygenase activity"/>
    <property type="evidence" value="ECO:0007669"/>
    <property type="project" value="UniProtKB-ARBA"/>
</dbReference>
<comment type="caution">
    <text evidence="8">The sequence shown here is derived from an EMBL/GenBank/DDBJ whole genome shotgun (WGS) entry which is preliminary data.</text>
</comment>
<keyword evidence="3" id="KW-0560">Oxidoreductase</keyword>
<protein>
    <recommendedName>
        <fullName evidence="7">Rieske domain-containing protein</fullName>
    </recommendedName>
</protein>
<reference evidence="8 9" key="1">
    <citation type="submission" date="2019-10" db="EMBL/GenBank/DDBJ databases">
        <title>Actinomadura rubteroloni sp. nov. and Actinomadura macrotermitis sp. nov., isolated from the gut of fungus growing-termite Macrotermes natalensis.</title>
        <authorList>
            <person name="Benndorf R."/>
            <person name="Martin K."/>
            <person name="Kuefner M."/>
            <person name="De Beer W."/>
            <person name="Kaster A.-K."/>
            <person name="Vollmers J."/>
            <person name="Poulsen M."/>
            <person name="Beemelmanns C."/>
        </authorList>
    </citation>
    <scope>NUCLEOTIDE SEQUENCE [LARGE SCALE GENOMIC DNA]</scope>
    <source>
        <strain evidence="8 9">RB68</strain>
    </source>
</reference>
<dbReference type="Proteomes" id="UP000487268">
    <property type="component" value="Unassembled WGS sequence"/>
</dbReference>
<dbReference type="RefSeq" id="WP_153540352.1">
    <property type="nucleotide sequence ID" value="NZ_WEGH01000005.1"/>
</dbReference>
<dbReference type="OrthoDB" id="3213360at2"/>
<keyword evidence="6" id="KW-0534">Nitrate assimilation</keyword>
<dbReference type="Pfam" id="PF13806">
    <property type="entry name" value="Rieske_2"/>
    <property type="match status" value="1"/>
</dbReference>